<dbReference type="STRING" id="1544798.LH29_14165"/>
<name>A0A0D8J901_9BACT</name>
<dbReference type="SUPFAM" id="SSF52172">
    <property type="entry name" value="CheY-like"/>
    <property type="match status" value="1"/>
</dbReference>
<evidence type="ECO:0000259" key="2">
    <source>
        <dbReference type="PROSITE" id="PS50110"/>
    </source>
</evidence>
<dbReference type="GO" id="GO:0003677">
    <property type="term" value="F:DNA binding"/>
    <property type="evidence" value="ECO:0007669"/>
    <property type="project" value="InterPro"/>
</dbReference>
<dbReference type="PATRIC" id="fig|1544798.3.peg.2995"/>
<feature type="domain" description="Response regulatory" evidence="2">
    <location>
        <begin position="8"/>
        <end position="119"/>
    </location>
</feature>
<organism evidence="4 5">
    <name type="scientific">Draconibacterium sediminis</name>
    <dbReference type="NCBI Taxonomy" id="1544798"/>
    <lineage>
        <taxon>Bacteria</taxon>
        <taxon>Pseudomonadati</taxon>
        <taxon>Bacteroidota</taxon>
        <taxon>Bacteroidia</taxon>
        <taxon>Marinilabiliales</taxon>
        <taxon>Prolixibacteraceae</taxon>
        <taxon>Draconibacterium</taxon>
    </lineage>
</organism>
<sequence>MAKTKTLNCIIVDDEPLSQDVIRDFVEACPELELAGVCNDALEAGQLLKEKHIDLLFLDINMPKLSGIGFVKSLKEPPLFILVTAYPEFALEGFEVDAVDYLLKPVSFERFRTAVNRALERFSSRTENIGQHLMVRANKKDYRLNFDEIIYLEAQGDYVRFVTETQSLLVHGRFKDFIEQLPENRFARIHKSYVVSIAKVVYLEGNSVKLADVKLPVSLSFKEAFVSKLNA</sequence>
<evidence type="ECO:0008006" key="6">
    <source>
        <dbReference type="Google" id="ProtNLM"/>
    </source>
</evidence>
<dbReference type="EMBL" id="JRHC01000003">
    <property type="protein sequence ID" value="KJF43377.1"/>
    <property type="molecule type" value="Genomic_DNA"/>
</dbReference>
<dbReference type="Gene3D" id="2.40.50.1020">
    <property type="entry name" value="LytTr DNA-binding domain"/>
    <property type="match status" value="1"/>
</dbReference>
<dbReference type="PANTHER" id="PTHR37299:SF1">
    <property type="entry name" value="STAGE 0 SPORULATION PROTEIN A HOMOLOG"/>
    <property type="match status" value="1"/>
</dbReference>
<evidence type="ECO:0000313" key="5">
    <source>
        <dbReference type="Proteomes" id="UP000032544"/>
    </source>
</evidence>
<dbReference type="SMART" id="SM00448">
    <property type="entry name" value="REC"/>
    <property type="match status" value="1"/>
</dbReference>
<dbReference type="OrthoDB" id="1490554at2"/>
<dbReference type="SMART" id="SM00850">
    <property type="entry name" value="LytTR"/>
    <property type="match status" value="1"/>
</dbReference>
<feature type="modified residue" description="4-aspartylphosphate" evidence="1">
    <location>
        <position position="59"/>
    </location>
</feature>
<dbReference type="Gene3D" id="3.40.50.2300">
    <property type="match status" value="1"/>
</dbReference>
<dbReference type="PROSITE" id="PS50930">
    <property type="entry name" value="HTH_LYTTR"/>
    <property type="match status" value="1"/>
</dbReference>
<reference evidence="4 5" key="1">
    <citation type="submission" date="2014-09" db="EMBL/GenBank/DDBJ databases">
        <title>Draft Genome Sequence of Draconibacterium sp. JN14CK-3.</title>
        <authorList>
            <person name="Dong C."/>
            <person name="Lai Q."/>
            <person name="Shao Z."/>
        </authorList>
    </citation>
    <scope>NUCLEOTIDE SEQUENCE [LARGE SCALE GENOMIC DNA]</scope>
    <source>
        <strain evidence="4 5">JN14CK-3</strain>
    </source>
</reference>
<dbReference type="InterPro" id="IPR046947">
    <property type="entry name" value="LytR-like"/>
</dbReference>
<protein>
    <recommendedName>
        <fullName evidence="6">Chemotaxis protein CheY</fullName>
    </recommendedName>
</protein>
<gene>
    <name evidence="4" type="ORF">LH29_14165</name>
</gene>
<proteinExistence type="predicted"/>
<keyword evidence="1" id="KW-0597">Phosphoprotein</keyword>
<dbReference type="InterPro" id="IPR001789">
    <property type="entry name" value="Sig_transdc_resp-reg_receiver"/>
</dbReference>
<dbReference type="Pfam" id="PF04397">
    <property type="entry name" value="LytTR"/>
    <property type="match status" value="1"/>
</dbReference>
<dbReference type="InterPro" id="IPR011006">
    <property type="entry name" value="CheY-like_superfamily"/>
</dbReference>
<dbReference type="Pfam" id="PF00072">
    <property type="entry name" value="Response_reg"/>
    <property type="match status" value="1"/>
</dbReference>
<dbReference type="AlphaFoldDB" id="A0A0D8J901"/>
<keyword evidence="5" id="KW-1185">Reference proteome</keyword>
<dbReference type="PANTHER" id="PTHR37299">
    <property type="entry name" value="TRANSCRIPTIONAL REGULATOR-RELATED"/>
    <property type="match status" value="1"/>
</dbReference>
<feature type="domain" description="HTH LytTR-type" evidence="3">
    <location>
        <begin position="133"/>
        <end position="231"/>
    </location>
</feature>
<dbReference type="Proteomes" id="UP000032544">
    <property type="component" value="Unassembled WGS sequence"/>
</dbReference>
<dbReference type="InterPro" id="IPR007492">
    <property type="entry name" value="LytTR_DNA-bd_dom"/>
</dbReference>
<comment type="caution">
    <text evidence="4">The sequence shown here is derived from an EMBL/GenBank/DDBJ whole genome shotgun (WGS) entry which is preliminary data.</text>
</comment>
<accession>A0A0D8J901</accession>
<evidence type="ECO:0000256" key="1">
    <source>
        <dbReference type="PROSITE-ProRule" id="PRU00169"/>
    </source>
</evidence>
<dbReference type="PROSITE" id="PS50110">
    <property type="entry name" value="RESPONSE_REGULATORY"/>
    <property type="match status" value="1"/>
</dbReference>
<dbReference type="GO" id="GO:0000156">
    <property type="term" value="F:phosphorelay response regulator activity"/>
    <property type="evidence" value="ECO:0007669"/>
    <property type="project" value="InterPro"/>
</dbReference>
<evidence type="ECO:0000259" key="3">
    <source>
        <dbReference type="PROSITE" id="PS50930"/>
    </source>
</evidence>
<evidence type="ECO:0000313" key="4">
    <source>
        <dbReference type="EMBL" id="KJF43377.1"/>
    </source>
</evidence>
<dbReference type="RefSeq" id="WP_045030664.1">
    <property type="nucleotide sequence ID" value="NZ_JRHC01000003.1"/>
</dbReference>